<gene>
    <name evidence="1" type="ORF">B8V81_2098</name>
</gene>
<dbReference type="AlphaFoldDB" id="A0A2N5MZZ4"/>
<keyword evidence="2" id="KW-1185">Reference proteome</keyword>
<dbReference type="EMBL" id="NFEZ01000004">
    <property type="protein sequence ID" value="PLT43667.1"/>
    <property type="molecule type" value="Genomic_DNA"/>
</dbReference>
<accession>A0A2N5MZZ4</accession>
<comment type="caution">
    <text evidence="1">The sequence shown here is derived from an EMBL/GenBank/DDBJ whole genome shotgun (WGS) entry which is preliminary data.</text>
</comment>
<protein>
    <submittedName>
        <fullName evidence="1">Uncharacterized protein</fullName>
    </submittedName>
</protein>
<name>A0A2N5MZZ4_9BACL</name>
<evidence type="ECO:0000313" key="1">
    <source>
        <dbReference type="EMBL" id="PLT43667.1"/>
    </source>
</evidence>
<evidence type="ECO:0000313" key="2">
    <source>
        <dbReference type="Proteomes" id="UP000234789"/>
    </source>
</evidence>
<proteinExistence type="predicted"/>
<dbReference type="Proteomes" id="UP000234789">
    <property type="component" value="Unassembled WGS sequence"/>
</dbReference>
<reference evidence="1 2" key="1">
    <citation type="submission" date="2017-05" db="EMBL/GenBank/DDBJ databases">
        <title>Functional genome analysis of Paenibacillus pasadenensis strain R16: insights on endophytic life style and antifungal activity.</title>
        <authorList>
            <person name="Passera A."/>
            <person name="Marcolungo L."/>
            <person name="Casati P."/>
            <person name="Brasca M."/>
            <person name="Quaglino F."/>
            <person name="Delledonne M."/>
        </authorList>
    </citation>
    <scope>NUCLEOTIDE SEQUENCE [LARGE SCALE GENOMIC DNA]</scope>
    <source>
        <strain evidence="1 2">R16</strain>
    </source>
</reference>
<organism evidence="1 2">
    <name type="scientific">Paenibacillus pasadenensis</name>
    <dbReference type="NCBI Taxonomy" id="217090"/>
    <lineage>
        <taxon>Bacteria</taxon>
        <taxon>Bacillati</taxon>
        <taxon>Bacillota</taxon>
        <taxon>Bacilli</taxon>
        <taxon>Bacillales</taxon>
        <taxon>Paenibacillaceae</taxon>
        <taxon>Paenibacillus</taxon>
    </lineage>
</organism>
<sequence>MTALQSFFQAAPDLNPTYLSICTNSIRWKYILFKGRCRSP</sequence>